<proteinExistence type="inferred from homology"/>
<keyword evidence="15" id="KW-0862">Zinc</keyword>
<comment type="similarity">
    <text evidence="1">Belongs to the RNase E/G family. RNase G subfamily.</text>
</comment>
<dbReference type="EMBL" id="JBHTLR010000007">
    <property type="protein sequence ID" value="MFD1216580.1"/>
    <property type="molecule type" value="Genomic_DNA"/>
</dbReference>
<dbReference type="RefSeq" id="WP_230438689.1">
    <property type="nucleotide sequence ID" value="NZ_CP087715.1"/>
</dbReference>
<dbReference type="CDD" id="cd04453">
    <property type="entry name" value="S1_RNase_E"/>
    <property type="match status" value="1"/>
</dbReference>
<dbReference type="Gene3D" id="2.40.50.140">
    <property type="entry name" value="Nucleic acid-binding proteins"/>
    <property type="match status" value="1"/>
</dbReference>
<dbReference type="InterPro" id="IPR004659">
    <property type="entry name" value="RNase_E/G"/>
</dbReference>
<feature type="region of interest" description="Disordered" evidence="16">
    <location>
        <begin position="531"/>
        <end position="560"/>
    </location>
</feature>
<keyword evidence="15" id="KW-0820">tRNA-binding</keyword>
<keyword evidence="11 15" id="KW-0378">Hydrolase</keyword>
<comment type="function">
    <text evidence="15">Endoribonuclease that plays a central role in RNA processing and decay. Required for the maturation of 5S and 16S rRNAs and the majority of tRNAs. Also involved in the degradation of most mRNAs.</text>
</comment>
<dbReference type="NCBIfam" id="NF008074">
    <property type="entry name" value="PRK10811.1"/>
    <property type="match status" value="1"/>
</dbReference>
<keyword evidence="4 15" id="KW-0997">Cell inner membrane</keyword>
<evidence type="ECO:0000256" key="6">
    <source>
        <dbReference type="ARBA" id="ARBA00022694"/>
    </source>
</evidence>
<evidence type="ECO:0000256" key="16">
    <source>
        <dbReference type="SAM" id="MobiDB-lite"/>
    </source>
</evidence>
<dbReference type="PANTHER" id="PTHR30001">
    <property type="entry name" value="RIBONUCLEASE"/>
    <property type="match status" value="1"/>
</dbReference>
<dbReference type="Pfam" id="PF20833">
    <property type="entry name" value="RNase_E_G_Thio"/>
    <property type="match status" value="1"/>
</dbReference>
<feature type="binding site" evidence="15">
    <location>
        <position position="303"/>
    </location>
    <ligand>
        <name>Mg(2+)</name>
        <dbReference type="ChEBI" id="CHEBI:18420"/>
        <note>catalytic</note>
    </ligand>
</feature>
<keyword evidence="10 15" id="KW-0255">Endonuclease</keyword>
<comment type="subunit">
    <text evidence="15">Component of the RNA degradosome, which is a multiprotein complex involved in RNA processing and mRNA degradation. Within the RNA degradosome, RNase E assembles into a homotetramer formed by a dimer of dimers.</text>
</comment>
<dbReference type="PANTHER" id="PTHR30001:SF1">
    <property type="entry name" value="RIBONUCLEASE E_G-LIKE PROTEIN, CHLOROPLASTIC"/>
    <property type="match status" value="1"/>
</dbReference>
<keyword evidence="6 15" id="KW-0819">tRNA processing</keyword>
<dbReference type="NCBIfam" id="TIGR00757">
    <property type="entry name" value="RNaseEG"/>
    <property type="match status" value="1"/>
</dbReference>
<dbReference type="InterPro" id="IPR012340">
    <property type="entry name" value="NA-bd_OB-fold"/>
</dbReference>
<feature type="compositionally biased region" description="Low complexity" evidence="16">
    <location>
        <begin position="880"/>
        <end position="901"/>
    </location>
</feature>
<dbReference type="Proteomes" id="UP001597264">
    <property type="component" value="Unassembled WGS sequence"/>
</dbReference>
<comment type="cofactor">
    <cofactor evidence="15">
        <name>Mg(2+)</name>
        <dbReference type="ChEBI" id="CHEBI:18420"/>
    </cofactor>
    <text evidence="15">Binds 1 Mg(2+) ion per subunit.</text>
</comment>
<feature type="compositionally biased region" description="Basic and acidic residues" evidence="16">
    <location>
        <begin position="1024"/>
        <end position="1036"/>
    </location>
</feature>
<dbReference type="Gene3D" id="3.40.1260.20">
    <property type="entry name" value="Ribonuclease E, catalytic domain"/>
    <property type="match status" value="1"/>
</dbReference>
<evidence type="ECO:0000259" key="17">
    <source>
        <dbReference type="PROSITE" id="PS50126"/>
    </source>
</evidence>
<feature type="domain" description="S1 motif" evidence="17">
    <location>
        <begin position="39"/>
        <end position="120"/>
    </location>
</feature>
<dbReference type="InterPro" id="IPR003029">
    <property type="entry name" value="S1_domain"/>
</dbReference>
<protein>
    <recommendedName>
        <fullName evidence="15">Ribonuclease E</fullName>
        <shortName evidence="15">RNase E</shortName>
        <ecNumber evidence="15">3.1.26.12</ecNumber>
    </recommendedName>
</protein>
<feature type="compositionally biased region" description="Basic residues" evidence="16">
    <location>
        <begin position="600"/>
        <end position="613"/>
    </location>
</feature>
<evidence type="ECO:0000256" key="13">
    <source>
        <dbReference type="ARBA" id="ARBA00022884"/>
    </source>
</evidence>
<name>A0ABW3UAR4_9GAMM</name>
<keyword evidence="5 15" id="KW-0698">rRNA processing</keyword>
<evidence type="ECO:0000256" key="15">
    <source>
        <dbReference type="HAMAP-Rule" id="MF_00970"/>
    </source>
</evidence>
<sequence length="1076" mass="119447">MKRMLINATQPEELRVALVDGQWLYDLDIENRTREQKKANIYKGKITRVEPSLEAAFVDYGAERHGFLPLKEISREYFLKQPKDIEGRIKIKDVVKEGMEVIVQVDKEERGNKGAALTTFISLAGRYLVLMPNNPRAGGISRRIEGDDRSQLRDALSSVEVPSGMGIIVRTAGVGRSGEELQWDLNYLLQLWAAIKKESDEAKAPHFLFQESNVIIRAIRDYMRDDIGEVIVDEEGAYHLAAEFARQVMPGYANKVKSYNDPIPLFNRYQIESQIETAFEREVKLPSGGSIVIDVTEALISIDINSSRATKGGDIEETARNINLEAADEIARQLRLRDMGGLVVIDFIDMQNKSNQREVEKRMEKALNMDRARVQVGRISRFGLLEMSRQRLRPSLGETTFRVCPRCSGQGTIRGTKSLALSILRLVEEEAKKERSAEIRAITPVNVATYLLNEKRKAISDIESRNKTLVVVVPNAELETPHFEVQRLRDDDSATLETSYKIAGTIDEAADKDEEPLRAPAQPAVQQITHTAPAPTPAAKPQVVDKPKRKQSEKKKPAGLFSRLIGAIAALFGGSEEESKSDKKHTKSSGRGKNYQQRNRGQRGGRNRSRNRNRRDDDRKDDNKRERSDKRRGDKQRGDTQAQRGDSQEVSERQENPRSRDGQREGQRRSRRRRNSDRRNEQQPVANETTNVATESDVSTESSDNQQRPARRPSNVRGRPQPRRRGRRNEAAAQNAPDQADQEQAELNREVNEAIDTAERETASSEPKAKAERPQEKQPRKEKREDRPSRKQRAEAKSEASASESGQQRERKAEAPAADKPQVSEAESTKVAGSEPQTAKAPKAEPAKKQPKAEDNQPEAEAPTAPTERGEPKASKTEAAEPAPAEATASESVTSEAASSEKASHESKPEAEQNANVAEAAKAETRGAEPADTQKSQVNDDFMAESPQGSAAVAVHEAKAEEQTEEAAEVTTSTEASNEEASETQVKAAEHKEPRSESAPESNAPVRASNDPRINPKPLVDFKVVTERPEVGELRPLDTAQPAGIEHKPRALSRPANDPRVASNSTSEAEADSEAG</sequence>
<keyword evidence="2 15" id="KW-1003">Cell membrane</keyword>
<evidence type="ECO:0000256" key="1">
    <source>
        <dbReference type="ARBA" id="ARBA00005663"/>
    </source>
</evidence>
<evidence type="ECO:0000256" key="5">
    <source>
        <dbReference type="ARBA" id="ARBA00022552"/>
    </source>
</evidence>
<evidence type="ECO:0000256" key="9">
    <source>
        <dbReference type="ARBA" id="ARBA00022730"/>
    </source>
</evidence>
<comment type="cofactor">
    <cofactor evidence="15">
        <name>Zn(2+)</name>
        <dbReference type="ChEBI" id="CHEBI:29105"/>
    </cofactor>
    <text evidence="15">Binds 2 Zn(2+) ions per homotetramer.</text>
</comment>
<comment type="catalytic activity">
    <reaction evidence="15">
        <text>Endonucleolytic cleavage of single-stranded RNA in A- and U-rich regions.</text>
        <dbReference type="EC" id="3.1.26.12"/>
    </reaction>
</comment>
<feature type="compositionally biased region" description="Basic and acidic residues" evidence="16">
    <location>
        <begin position="646"/>
        <end position="668"/>
    </location>
</feature>
<keyword evidence="12 15" id="KW-0460">Magnesium</keyword>
<dbReference type="SUPFAM" id="SSF50249">
    <property type="entry name" value="Nucleic acid-binding proteins"/>
    <property type="match status" value="1"/>
</dbReference>
<dbReference type="GO" id="GO:0008995">
    <property type="term" value="F:ribonuclease E activity"/>
    <property type="evidence" value="ECO:0007669"/>
    <property type="project" value="UniProtKB-EC"/>
</dbReference>
<feature type="binding site" evidence="15">
    <location>
        <position position="407"/>
    </location>
    <ligand>
        <name>Zn(2+)</name>
        <dbReference type="ChEBI" id="CHEBI:29105"/>
        <note>ligand shared between dimeric partners</note>
    </ligand>
</feature>
<feature type="compositionally biased region" description="Basic and acidic residues" evidence="16">
    <location>
        <begin position="902"/>
        <end position="911"/>
    </location>
</feature>
<evidence type="ECO:0000256" key="10">
    <source>
        <dbReference type="ARBA" id="ARBA00022759"/>
    </source>
</evidence>
<evidence type="ECO:0000256" key="11">
    <source>
        <dbReference type="ARBA" id="ARBA00022801"/>
    </source>
</evidence>
<keyword evidence="19" id="KW-1185">Reference proteome</keyword>
<feature type="compositionally biased region" description="Basic and acidic residues" evidence="16">
    <location>
        <begin position="868"/>
        <end position="879"/>
    </location>
</feature>
<feature type="compositionally biased region" description="Basic and acidic residues" evidence="16">
    <location>
        <begin position="614"/>
        <end position="638"/>
    </location>
</feature>
<feature type="compositionally biased region" description="Basic and acidic residues" evidence="16">
    <location>
        <begin position="988"/>
        <end position="998"/>
    </location>
</feature>
<feature type="compositionally biased region" description="Basic and acidic residues" evidence="16">
    <location>
        <begin position="842"/>
        <end position="855"/>
    </location>
</feature>
<dbReference type="Pfam" id="PF10150">
    <property type="entry name" value="RNase_E_G"/>
    <property type="match status" value="1"/>
</dbReference>
<feature type="compositionally biased region" description="Polar residues" evidence="16">
    <location>
        <begin position="684"/>
        <end position="708"/>
    </location>
</feature>
<feature type="compositionally biased region" description="Low complexity" evidence="16">
    <location>
        <begin position="531"/>
        <end position="541"/>
    </location>
</feature>
<comment type="caution">
    <text evidence="18">The sequence shown here is derived from an EMBL/GenBank/DDBJ whole genome shotgun (WGS) entry which is preliminary data.</text>
</comment>
<organism evidence="18 19">
    <name type="scientific">Microbulbifer celer</name>
    <dbReference type="NCBI Taxonomy" id="435905"/>
    <lineage>
        <taxon>Bacteria</taxon>
        <taxon>Pseudomonadati</taxon>
        <taxon>Pseudomonadota</taxon>
        <taxon>Gammaproteobacteria</taxon>
        <taxon>Cellvibrionales</taxon>
        <taxon>Microbulbiferaceae</taxon>
        <taxon>Microbulbifer</taxon>
    </lineage>
</organism>
<feature type="compositionally biased region" description="Basic and acidic residues" evidence="16">
    <location>
        <begin position="746"/>
        <end position="798"/>
    </location>
</feature>
<comment type="similarity">
    <text evidence="15">Belongs to the RNase E/G family. RNase E subfamily.</text>
</comment>
<dbReference type="InterPro" id="IPR048583">
    <property type="entry name" value="RNase_E_G_thioredoxin-like"/>
</dbReference>
<gene>
    <name evidence="15 18" type="primary">rne</name>
    <name evidence="18" type="ORF">ACFQ2X_08230</name>
</gene>
<dbReference type="EC" id="3.1.26.12" evidence="15"/>
<evidence type="ECO:0000256" key="7">
    <source>
        <dbReference type="ARBA" id="ARBA00022722"/>
    </source>
</evidence>
<feature type="binding site" evidence="15">
    <location>
        <position position="346"/>
    </location>
    <ligand>
        <name>Mg(2+)</name>
        <dbReference type="ChEBI" id="CHEBI:18420"/>
        <note>catalytic</note>
    </ligand>
</feature>
<feature type="region of interest" description="Disordered" evidence="16">
    <location>
        <begin position="574"/>
        <end position="1076"/>
    </location>
</feature>
<evidence type="ECO:0000256" key="4">
    <source>
        <dbReference type="ARBA" id="ARBA00022519"/>
    </source>
</evidence>
<dbReference type="Pfam" id="PF00575">
    <property type="entry name" value="S1"/>
    <property type="match status" value="1"/>
</dbReference>
<feature type="region of interest" description="Required for zinc-mediated homotetramerization and catalytic activity" evidence="15">
    <location>
        <begin position="404"/>
        <end position="407"/>
    </location>
</feature>
<evidence type="ECO:0000256" key="3">
    <source>
        <dbReference type="ARBA" id="ARBA00022490"/>
    </source>
</evidence>
<evidence type="ECO:0000313" key="18">
    <source>
        <dbReference type="EMBL" id="MFD1216580.1"/>
    </source>
</evidence>
<keyword evidence="8 15" id="KW-0479">Metal-binding</keyword>
<evidence type="ECO:0000313" key="19">
    <source>
        <dbReference type="Proteomes" id="UP001597264"/>
    </source>
</evidence>
<dbReference type="InterPro" id="IPR028878">
    <property type="entry name" value="RNase_E"/>
</dbReference>
<dbReference type="HAMAP" id="MF_00970">
    <property type="entry name" value="RNase_E"/>
    <property type="match status" value="1"/>
</dbReference>
<dbReference type="InterPro" id="IPR019307">
    <property type="entry name" value="RNA-bd_AU-1/RNase_E/G"/>
</dbReference>
<dbReference type="PROSITE" id="PS50126">
    <property type="entry name" value="S1"/>
    <property type="match status" value="1"/>
</dbReference>
<dbReference type="SMART" id="SM00316">
    <property type="entry name" value="S1"/>
    <property type="match status" value="1"/>
</dbReference>
<keyword evidence="13 15" id="KW-0694">RNA-binding</keyword>
<reference evidence="19" key="1">
    <citation type="journal article" date="2019" name="Int. J. Syst. Evol. Microbiol.">
        <title>The Global Catalogue of Microorganisms (GCM) 10K type strain sequencing project: providing services to taxonomists for standard genome sequencing and annotation.</title>
        <authorList>
            <consortium name="The Broad Institute Genomics Platform"/>
            <consortium name="The Broad Institute Genome Sequencing Center for Infectious Disease"/>
            <person name="Wu L."/>
            <person name="Ma J."/>
        </authorList>
    </citation>
    <scope>NUCLEOTIDE SEQUENCE [LARGE SCALE GENOMIC DNA]</scope>
    <source>
        <strain evidence="19">CCUG 54356</strain>
    </source>
</reference>
<evidence type="ECO:0000256" key="12">
    <source>
        <dbReference type="ARBA" id="ARBA00022842"/>
    </source>
</evidence>
<accession>A0ABW3UAR4</accession>
<keyword evidence="14 15" id="KW-0472">Membrane</keyword>
<evidence type="ECO:0000256" key="14">
    <source>
        <dbReference type="ARBA" id="ARBA00023136"/>
    </source>
</evidence>
<evidence type="ECO:0000256" key="8">
    <source>
        <dbReference type="ARBA" id="ARBA00022723"/>
    </source>
</evidence>
<keyword evidence="7 15" id="KW-0540">Nuclease</keyword>
<keyword evidence="3 15" id="KW-0963">Cytoplasm</keyword>
<evidence type="ECO:0000256" key="2">
    <source>
        <dbReference type="ARBA" id="ARBA00022475"/>
    </source>
</evidence>
<comment type="subcellular location">
    <subcellularLocation>
        <location evidence="15">Cytoplasm</location>
    </subcellularLocation>
    <subcellularLocation>
        <location evidence="15">Cell inner membrane</location>
        <topology evidence="15">Peripheral membrane protein</topology>
        <orientation evidence="15">Cytoplasmic side</orientation>
    </subcellularLocation>
</comment>
<feature type="binding site" evidence="15">
    <location>
        <position position="404"/>
    </location>
    <ligand>
        <name>Zn(2+)</name>
        <dbReference type="ChEBI" id="CHEBI:29105"/>
        <note>ligand shared between dimeric partners</note>
    </ligand>
</feature>
<keyword evidence="9 15" id="KW-0699">rRNA-binding</keyword>